<name>A0A917AEZ3_9RHOB</name>
<reference evidence="2" key="1">
    <citation type="journal article" date="2019" name="Int. J. Syst. Evol. Microbiol.">
        <title>The Global Catalogue of Microorganisms (GCM) 10K type strain sequencing project: providing services to taxonomists for standard genome sequencing and annotation.</title>
        <authorList>
            <consortium name="The Broad Institute Genomics Platform"/>
            <consortium name="The Broad Institute Genome Sequencing Center for Infectious Disease"/>
            <person name="Wu L."/>
            <person name="Ma J."/>
        </authorList>
    </citation>
    <scope>NUCLEOTIDE SEQUENCE [LARGE SCALE GENOMIC DNA]</scope>
    <source>
        <strain evidence="2">CGMCC 1.12664</strain>
    </source>
</reference>
<evidence type="ECO:0008006" key="3">
    <source>
        <dbReference type="Google" id="ProtNLM"/>
    </source>
</evidence>
<dbReference type="RefSeq" id="WP_188479309.1">
    <property type="nucleotide sequence ID" value="NZ_BMFJ01000002.1"/>
</dbReference>
<sequence>MPRAVTIYLEEPLLQSARDGRHNFIGLVTDVLRDAGYGVAFAPLGTPFRADAPALTHMAPPPPGGLTFRRAYHYPFWAIETTAERWNWHVASQPFQPQSVADQPARRTYDRWRERLFPGLTEAPQREGLIYVPLQGRLLDHRSFQSCTPVEMLSLTLAADPARDVVATLHPKETYGADELDALHSLAARNPRLTILTGAMKDMLARCDYVVTMNSAAAFNAFFFGKPSILFAKIDFHHICLTASPQDLGAFDGIATHAPDYAHYLWWFWQENCINAGRPDVKERIREALIRGGWSI</sequence>
<evidence type="ECO:0000313" key="1">
    <source>
        <dbReference type="EMBL" id="GGE46416.1"/>
    </source>
</evidence>
<accession>A0A917AEZ3</accession>
<dbReference type="EMBL" id="BMFJ01000002">
    <property type="protein sequence ID" value="GGE46416.1"/>
    <property type="molecule type" value="Genomic_DNA"/>
</dbReference>
<organism evidence="1 2">
    <name type="scientific">Primorskyibacter flagellatus</name>
    <dbReference type="NCBI Taxonomy" id="1387277"/>
    <lineage>
        <taxon>Bacteria</taxon>
        <taxon>Pseudomonadati</taxon>
        <taxon>Pseudomonadota</taxon>
        <taxon>Alphaproteobacteria</taxon>
        <taxon>Rhodobacterales</taxon>
        <taxon>Roseobacteraceae</taxon>
        <taxon>Primorskyibacter</taxon>
    </lineage>
</organism>
<keyword evidence="2" id="KW-1185">Reference proteome</keyword>
<comment type="caution">
    <text evidence="1">The sequence shown here is derived from an EMBL/GenBank/DDBJ whole genome shotgun (WGS) entry which is preliminary data.</text>
</comment>
<dbReference type="AlphaFoldDB" id="A0A917AEZ3"/>
<evidence type="ECO:0000313" key="2">
    <source>
        <dbReference type="Proteomes" id="UP000612855"/>
    </source>
</evidence>
<dbReference type="Proteomes" id="UP000612855">
    <property type="component" value="Unassembled WGS sequence"/>
</dbReference>
<proteinExistence type="predicted"/>
<protein>
    <recommendedName>
        <fullName evidence="3">Capsule polysaccharide biosynthesis protein</fullName>
    </recommendedName>
</protein>
<gene>
    <name evidence="1" type="ORF">GCM10011360_37130</name>
</gene>